<keyword evidence="2" id="KW-1185">Reference proteome</keyword>
<evidence type="ECO:0000313" key="1">
    <source>
        <dbReference type="EMBL" id="KAJ4959323.1"/>
    </source>
</evidence>
<comment type="caution">
    <text evidence="1">The sequence shown here is derived from an EMBL/GenBank/DDBJ whole genome shotgun (WGS) entry which is preliminary data.</text>
</comment>
<dbReference type="EMBL" id="JAMYWD010000010">
    <property type="protein sequence ID" value="KAJ4959323.1"/>
    <property type="molecule type" value="Genomic_DNA"/>
</dbReference>
<dbReference type="AlphaFoldDB" id="A0A9Q0H486"/>
<reference evidence="1" key="1">
    <citation type="journal article" date="2023" name="Plant J.">
        <title>The genome of the king protea, Protea cynaroides.</title>
        <authorList>
            <person name="Chang J."/>
            <person name="Duong T.A."/>
            <person name="Schoeman C."/>
            <person name="Ma X."/>
            <person name="Roodt D."/>
            <person name="Barker N."/>
            <person name="Li Z."/>
            <person name="Van de Peer Y."/>
            <person name="Mizrachi E."/>
        </authorList>
    </citation>
    <scope>NUCLEOTIDE SEQUENCE</scope>
    <source>
        <tissue evidence="1">Young leaves</tissue>
    </source>
</reference>
<organism evidence="1 2">
    <name type="scientific">Protea cynaroides</name>
    <dbReference type="NCBI Taxonomy" id="273540"/>
    <lineage>
        <taxon>Eukaryota</taxon>
        <taxon>Viridiplantae</taxon>
        <taxon>Streptophyta</taxon>
        <taxon>Embryophyta</taxon>
        <taxon>Tracheophyta</taxon>
        <taxon>Spermatophyta</taxon>
        <taxon>Magnoliopsida</taxon>
        <taxon>Proteales</taxon>
        <taxon>Proteaceae</taxon>
        <taxon>Protea</taxon>
    </lineage>
</organism>
<name>A0A9Q0H486_9MAGN</name>
<protein>
    <submittedName>
        <fullName evidence="1">Uncharacterized protein</fullName>
    </submittedName>
</protein>
<evidence type="ECO:0000313" key="2">
    <source>
        <dbReference type="Proteomes" id="UP001141806"/>
    </source>
</evidence>
<sequence length="55" mass="6289">MAKLSSLVSLKFLRRTPQVRAMAAYCTFMGEEVLHCSWFNSMEKTLGSLEDDVFL</sequence>
<dbReference type="Proteomes" id="UP001141806">
    <property type="component" value="Unassembled WGS sequence"/>
</dbReference>
<accession>A0A9Q0H486</accession>
<gene>
    <name evidence="1" type="ORF">NE237_026434</name>
</gene>
<proteinExistence type="predicted"/>